<dbReference type="InterPro" id="IPR050600">
    <property type="entry name" value="SETD3_SETD6_MTase"/>
</dbReference>
<feature type="compositionally biased region" description="Acidic residues" evidence="1">
    <location>
        <begin position="340"/>
        <end position="351"/>
    </location>
</feature>
<comment type="caution">
    <text evidence="2">The sequence shown here is derived from an EMBL/GenBank/DDBJ whole genome shotgun (WGS) entry which is preliminary data.</text>
</comment>
<dbReference type="InterPro" id="IPR046341">
    <property type="entry name" value="SET_dom_sf"/>
</dbReference>
<evidence type="ECO:0000313" key="2">
    <source>
        <dbReference type="EMBL" id="PWA02683.1"/>
    </source>
</evidence>
<gene>
    <name evidence="2" type="ORF">BB558_001178</name>
</gene>
<reference evidence="2 3" key="1">
    <citation type="journal article" date="2018" name="MBio">
        <title>Comparative Genomics Reveals the Core Gene Toolbox for the Fungus-Insect Symbiosis.</title>
        <authorList>
            <person name="Wang Y."/>
            <person name="Stata M."/>
            <person name="Wang W."/>
            <person name="Stajich J.E."/>
            <person name="White M.M."/>
            <person name="Moncalvo J.M."/>
        </authorList>
    </citation>
    <scope>NUCLEOTIDE SEQUENCE [LARGE SCALE GENOMIC DNA]</scope>
    <source>
        <strain evidence="2 3">AUS-126-30</strain>
    </source>
</reference>
<dbReference type="PANTHER" id="PTHR13271:SF34">
    <property type="entry name" value="N-LYSINE METHYLTRANSFERASE SETD6"/>
    <property type="match status" value="1"/>
</dbReference>
<accession>A0A2U1JCJ4</accession>
<dbReference type="Gene3D" id="3.90.1410.10">
    <property type="entry name" value="set domain protein methyltransferase, domain 1"/>
    <property type="match status" value="1"/>
</dbReference>
<dbReference type="GO" id="GO:0005634">
    <property type="term" value="C:nucleus"/>
    <property type="evidence" value="ECO:0007669"/>
    <property type="project" value="TreeGrafter"/>
</dbReference>
<feature type="region of interest" description="Disordered" evidence="1">
    <location>
        <begin position="309"/>
        <end position="351"/>
    </location>
</feature>
<evidence type="ECO:0000313" key="3">
    <source>
        <dbReference type="Proteomes" id="UP000245591"/>
    </source>
</evidence>
<evidence type="ECO:0000256" key="1">
    <source>
        <dbReference type="SAM" id="MobiDB-lite"/>
    </source>
</evidence>
<dbReference type="PANTHER" id="PTHR13271">
    <property type="entry name" value="UNCHARACTERIZED PUTATIVE METHYLTRANSFERASE"/>
    <property type="match status" value="1"/>
</dbReference>
<evidence type="ECO:0008006" key="4">
    <source>
        <dbReference type="Google" id="ProtNLM"/>
    </source>
</evidence>
<dbReference type="EMBL" id="MBFU01000064">
    <property type="protein sequence ID" value="PWA02683.1"/>
    <property type="molecule type" value="Genomic_DNA"/>
</dbReference>
<proteinExistence type="predicted"/>
<protein>
    <recommendedName>
        <fullName evidence="4">SET domain-containing protein</fullName>
    </recommendedName>
</protein>
<dbReference type="SUPFAM" id="SSF82199">
    <property type="entry name" value="SET domain"/>
    <property type="match status" value="2"/>
</dbReference>
<dbReference type="CDD" id="cd10527">
    <property type="entry name" value="SET_LSMT"/>
    <property type="match status" value="1"/>
</dbReference>
<organism evidence="2 3">
    <name type="scientific">Smittium angustum</name>
    <dbReference type="NCBI Taxonomy" id="133377"/>
    <lineage>
        <taxon>Eukaryota</taxon>
        <taxon>Fungi</taxon>
        <taxon>Fungi incertae sedis</taxon>
        <taxon>Zoopagomycota</taxon>
        <taxon>Kickxellomycotina</taxon>
        <taxon>Harpellomycetes</taxon>
        <taxon>Harpellales</taxon>
        <taxon>Legeriomycetaceae</taxon>
        <taxon>Smittium</taxon>
    </lineage>
</organism>
<name>A0A2U1JCJ4_SMIAN</name>
<dbReference type="AlphaFoldDB" id="A0A2U1JCJ4"/>
<sequence length="662" mass="75435">MAPISVQKILENLLEWFESNNIKYNNEKIKVVVNKIGENNNNQMREYVNPKEGVSGGSKPFIKKSSPYKPSEHLKHDFDGLKENQEIQTKNINDTVLDGFGVISIDKINEEDILVTIPKSALISSKTSPLTNIFEEESIAGEFALTVAVMFELSSGKNSPFWGYLQSLPYCVDVPLLWTKEEQNYLIGTDAYMLIVKDKERLKTSFEVLNLLTKKYPYIFANNPGNIEWNSFEEYLRVNSLVTSRSFKVDDFRGDCMVPFADLFNHKSGAEDVHVYCDPEVCTACGELYGCEHNTLDNLADTDNKDHQKEFNMADDDSSSDGSGFNENIGNDGSEYSDVNSDEDSDEDTFGGEEIPVLLNIKKTAPETETNVDHNNSAIDETNPEAISNIKPKSDLIKNVDEISNDEDNLEIIAIKSIKKNFEVFNTYGMHSSGHFLHRYGFFDSENIKHEIVHTNMLNMKNIAQSSLKIEKEFEMATKIFISYSKHFEVLSKCQQELDEGDFTYLKDILSETPCIQVPSTLENSEEFLYLDNYGVELFFNNTGHPNYSLLVYISLISTDLSVLEYLNKQDESDSLVSHQILRLSIFWALWCYYVEENIKNKHFDMAKNRSGMLNSNKILLDIPSDAISFSRWLQSACVHKSEKNILGKTIKKYQKLVDSLE</sequence>
<dbReference type="GO" id="GO:0016279">
    <property type="term" value="F:protein-lysine N-methyltransferase activity"/>
    <property type="evidence" value="ECO:0007669"/>
    <property type="project" value="TreeGrafter"/>
</dbReference>
<dbReference type="Proteomes" id="UP000245591">
    <property type="component" value="Unassembled WGS sequence"/>
</dbReference>
<keyword evidence="3" id="KW-1185">Reference proteome</keyword>